<dbReference type="Pfam" id="PF01636">
    <property type="entry name" value="APH"/>
    <property type="match status" value="1"/>
</dbReference>
<comment type="caution">
    <text evidence="2">The sequence shown here is derived from an EMBL/GenBank/DDBJ whole genome shotgun (WGS) entry which is preliminary data.</text>
</comment>
<protein>
    <submittedName>
        <fullName evidence="2">Phosphotransferase</fullName>
    </submittedName>
</protein>
<name>A0A4T2GKY4_STRSU</name>
<organism evidence="2 3">
    <name type="scientific">Streptococcus suis</name>
    <dbReference type="NCBI Taxonomy" id="1307"/>
    <lineage>
        <taxon>Bacteria</taxon>
        <taxon>Bacillati</taxon>
        <taxon>Bacillota</taxon>
        <taxon>Bacilli</taxon>
        <taxon>Lactobacillales</taxon>
        <taxon>Streptococcaceae</taxon>
        <taxon>Streptococcus</taxon>
    </lineage>
</organism>
<proteinExistence type="predicted"/>
<evidence type="ECO:0000313" key="2">
    <source>
        <dbReference type="EMBL" id="TIH99658.1"/>
    </source>
</evidence>
<dbReference type="Gene3D" id="3.90.1200.10">
    <property type="match status" value="1"/>
</dbReference>
<dbReference type="InterPro" id="IPR002575">
    <property type="entry name" value="Aminoglycoside_PTrfase"/>
</dbReference>
<dbReference type="PANTHER" id="PTHR40086">
    <property type="entry name" value="PHOSPHOTRANSFERASE YTMP-RELATED"/>
    <property type="match status" value="1"/>
</dbReference>
<dbReference type="AlphaFoldDB" id="A0A4T2GKY4"/>
<reference evidence="2 3" key="1">
    <citation type="submission" date="2019-04" db="EMBL/GenBank/DDBJ databases">
        <title>Genome analysis of Streptococcus suis strain WUSS424.</title>
        <authorList>
            <person name="Chen H."/>
            <person name="Gao X."/>
            <person name="Wu Z."/>
        </authorList>
    </citation>
    <scope>NUCLEOTIDE SEQUENCE [LARGE SCALE GENOMIC DNA]</scope>
    <source>
        <strain evidence="2 3">WUSS424</strain>
    </source>
</reference>
<dbReference type="OrthoDB" id="3171511at2"/>
<gene>
    <name evidence="2" type="ORF">FAJ39_05480</name>
</gene>
<keyword evidence="2" id="KW-0808">Transferase</keyword>
<dbReference type="Proteomes" id="UP000305165">
    <property type="component" value="Unassembled WGS sequence"/>
</dbReference>
<dbReference type="PANTHER" id="PTHR40086:SF1">
    <property type="entry name" value="CELL CYCLE REGULATOR CCRZ"/>
    <property type="match status" value="1"/>
</dbReference>
<dbReference type="NCBIfam" id="NF046102">
    <property type="entry name" value="CellCycRegCcrZ"/>
    <property type="match status" value="1"/>
</dbReference>
<sequence length="266" mass="30900">MQFDTSGLQLQSIAGNSGKAFKGLRSDGTPVFVKYEMPPIVTALAREQITPPVISTNREVGFGNRVEQEWLTGRTLERQDMSSKQVRQILVRLHYSRILLNQALQLNYSYQSPRDLVEKWQKEAPARLSKNTYLQSICRELLANLPAFHQEVATFVHGDLHHKNWVETTSGLVYLTDWETACVTDRMMDVAYLLTHYVPRQAWKEWLKSYGYKYNKTVLAKVYWYGQLGYLNQITKHVESYNMEAANKEIYALRMFKEGFVIEDES</sequence>
<dbReference type="SUPFAM" id="SSF56112">
    <property type="entry name" value="Protein kinase-like (PK-like)"/>
    <property type="match status" value="1"/>
</dbReference>
<dbReference type="GO" id="GO:0016740">
    <property type="term" value="F:transferase activity"/>
    <property type="evidence" value="ECO:0007669"/>
    <property type="project" value="UniProtKB-KW"/>
</dbReference>
<evidence type="ECO:0000313" key="3">
    <source>
        <dbReference type="Proteomes" id="UP000305165"/>
    </source>
</evidence>
<evidence type="ECO:0000259" key="1">
    <source>
        <dbReference type="Pfam" id="PF01636"/>
    </source>
</evidence>
<dbReference type="InterPro" id="IPR011009">
    <property type="entry name" value="Kinase-like_dom_sf"/>
</dbReference>
<feature type="domain" description="Aminoglycoside phosphotransferase" evidence="1">
    <location>
        <begin position="68"/>
        <end position="221"/>
    </location>
</feature>
<dbReference type="InterPro" id="IPR052077">
    <property type="entry name" value="CcrZ_PhaseVar_Mediator"/>
</dbReference>
<accession>A0A4T2GKY4</accession>
<dbReference type="EMBL" id="SSXO01000003">
    <property type="protein sequence ID" value="TIH99658.1"/>
    <property type="molecule type" value="Genomic_DNA"/>
</dbReference>